<reference evidence="1 2" key="1">
    <citation type="journal article" date="2011" name="Int. J. Syst. Evol. Microbiol.">
        <title>Zhongshania antarctica gen. nov., sp. nov. and Zhongshania guokunii sp. nov., gammaproteobacteria respectively isolated from coastal attached (fast) ice and surface seawater of the Antarctic.</title>
        <authorList>
            <person name="Li H.J."/>
            <person name="Zhang X.Y."/>
            <person name="Chen C.X."/>
            <person name="Zhang Y.J."/>
            <person name="Gao Z.M."/>
            <person name="Yu Y."/>
            <person name="Chen X.L."/>
            <person name="Chen B."/>
            <person name="Zhang Y.Z."/>
        </authorList>
    </citation>
    <scope>NUCLEOTIDE SEQUENCE [LARGE SCALE GENOMIC DNA]</scope>
    <source>
        <strain evidence="1 2">15-R06ZXC-3</strain>
    </source>
</reference>
<name>A0ABV3TLD6_9RHOB</name>
<proteinExistence type="predicted"/>
<organism evidence="1 2">
    <name type="scientific">Thioclava arctica</name>
    <dbReference type="NCBI Taxonomy" id="3238301"/>
    <lineage>
        <taxon>Bacteria</taxon>
        <taxon>Pseudomonadati</taxon>
        <taxon>Pseudomonadota</taxon>
        <taxon>Alphaproteobacteria</taxon>
        <taxon>Rhodobacterales</taxon>
        <taxon>Paracoccaceae</taxon>
        <taxon>Thioclava</taxon>
    </lineage>
</organism>
<evidence type="ECO:0000313" key="2">
    <source>
        <dbReference type="Proteomes" id="UP001557465"/>
    </source>
</evidence>
<protein>
    <submittedName>
        <fullName evidence="1">Uncharacterized protein</fullName>
    </submittedName>
</protein>
<keyword evidence="2" id="KW-1185">Reference proteome</keyword>
<dbReference type="EMBL" id="JBFRYC010000005">
    <property type="protein sequence ID" value="MEX1662037.1"/>
    <property type="molecule type" value="Genomic_DNA"/>
</dbReference>
<gene>
    <name evidence="1" type="ORF">AB4874_10300</name>
</gene>
<dbReference type="RefSeq" id="WP_295535095.1">
    <property type="nucleotide sequence ID" value="NZ_JBFRYC010000005.1"/>
</dbReference>
<accession>A0ABV3TLD6</accession>
<dbReference type="Proteomes" id="UP001557465">
    <property type="component" value="Unassembled WGS sequence"/>
</dbReference>
<comment type="caution">
    <text evidence="1">The sequence shown here is derived from an EMBL/GenBank/DDBJ whole genome shotgun (WGS) entry which is preliminary data.</text>
</comment>
<evidence type="ECO:0000313" key="1">
    <source>
        <dbReference type="EMBL" id="MEX1662037.1"/>
    </source>
</evidence>
<sequence>MASIVNFPKGKQVATEVEENLAYYTPETRNQPTKAAPVARVATGLEALDLMYEYYSAA</sequence>